<dbReference type="Gene3D" id="3.20.20.80">
    <property type="entry name" value="Glycosidases"/>
    <property type="match status" value="1"/>
</dbReference>
<dbReference type="CDD" id="cd23432">
    <property type="entry name" value="beta-trefoil_Ricin_EndoBetaGal-like"/>
    <property type="match status" value="1"/>
</dbReference>
<dbReference type="RefSeq" id="WP_079418409.1">
    <property type="nucleotide sequence ID" value="NZ_MBTG01000039.1"/>
</dbReference>
<dbReference type="Proteomes" id="UP000190626">
    <property type="component" value="Unassembled WGS sequence"/>
</dbReference>
<dbReference type="InterPro" id="IPR017853">
    <property type="entry name" value="GH"/>
</dbReference>
<dbReference type="InterPro" id="IPR008979">
    <property type="entry name" value="Galactose-bd-like_sf"/>
</dbReference>
<keyword evidence="5" id="KW-1185">Reference proteome</keyword>
<gene>
    <name evidence="4" type="ORF">BC351_37240</name>
</gene>
<dbReference type="InterPro" id="IPR013529">
    <property type="entry name" value="Glyco_hydro_42_N"/>
</dbReference>
<keyword evidence="1" id="KW-0378">Hydrolase</keyword>
<dbReference type="Gene3D" id="2.60.120.260">
    <property type="entry name" value="Galactose-binding domain-like"/>
    <property type="match status" value="1"/>
</dbReference>
<dbReference type="STRING" id="1469647.BC351_37240"/>
<dbReference type="InterPro" id="IPR000421">
    <property type="entry name" value="FA58C"/>
</dbReference>
<dbReference type="OrthoDB" id="9800974at2"/>
<keyword evidence="2" id="KW-0326">Glycosidase</keyword>
<dbReference type="SUPFAM" id="SSF50370">
    <property type="entry name" value="Ricin B-like lectins"/>
    <property type="match status" value="1"/>
</dbReference>
<sequence>MRKIRHYHFKPLLVWVLVAIFFSISLVAPSKARAAAVISQLTTSADGKEYIQVDGKPFNPLAVQLRVDRMLWLNGKTLADTASYYTDAKSQGFNTISVPLPWSMMEPTQANYDWTWLDSFINNSYNNGLKLEVLWFGTNVAGGGCTKFMPSYIKDNPTVSSKHINSNGSTYTDNHVYDGGCTAYSMADPDTLNREKAAIQAIVDHLAAYDTHHTTIGMQVNNEAQVNTVACRPITGGEWDRSYDADTTAAYNASGFTSGSAFADYQFAKRQDQLAQVIKQSNYSIYTRMNFWCVTDSITNYLLANAPNIDFWGMDPYTNNISDIYWKINRHLKYLSISENTPYSNAPTLTMNAYQAGAIHYDTYQLVWEANDSDAANRDTMVNLDHSWNASAASISNMNKQLAKEPYLTTYQNRVNIAYFHTADTNQSSNESKSIGTLNINFNTSNSGMGFAIKNTNDLMLMGLNGGGTFKISYLLPDSADIGYYDADHNWISTGSASFTNNGDGTFSIPVSDMQYIKLHYNSAIQSVSAYSTNVDQEEELLPHNAIDGNMDTAFASVDNPVFPQYFTMNYAIPQKFYGVTIYCKYCKGQGITNFDVQVSADGNTNWTTVASSGNMTYTANNSTLESKSVSFSSGTGMKGIRLKINNANLQWGHYVVNEMVPLMDYKIKNRLTGNYLNIQNNTGKVEIGPLGQPGWTSALWALENSDNGYVRIKNRSTGAYLHIQDLKGWLQYGSLGQPDWWSAQWKLVDTDSGYKKINNRWQTNQYINVQHQLGYAEVSTIGQTDWSAQWVLEPAN</sequence>
<name>A0A1V4HBM9_9BACL</name>
<evidence type="ECO:0000256" key="1">
    <source>
        <dbReference type="ARBA" id="ARBA00022801"/>
    </source>
</evidence>
<accession>A0A1V4HBM9</accession>
<evidence type="ECO:0000259" key="3">
    <source>
        <dbReference type="PROSITE" id="PS50022"/>
    </source>
</evidence>
<dbReference type="InterPro" id="IPR000772">
    <property type="entry name" value="Ricin_B_lectin"/>
</dbReference>
<proteinExistence type="predicted"/>
<dbReference type="Gene3D" id="2.80.10.50">
    <property type="match status" value="1"/>
</dbReference>
<dbReference type="GO" id="GO:0005975">
    <property type="term" value="P:carbohydrate metabolic process"/>
    <property type="evidence" value="ECO:0007669"/>
    <property type="project" value="InterPro"/>
</dbReference>
<evidence type="ECO:0000313" key="4">
    <source>
        <dbReference type="EMBL" id="OPH49323.1"/>
    </source>
</evidence>
<dbReference type="GO" id="GO:0009341">
    <property type="term" value="C:beta-galactosidase complex"/>
    <property type="evidence" value="ECO:0007669"/>
    <property type="project" value="InterPro"/>
</dbReference>
<dbReference type="PROSITE" id="PS50022">
    <property type="entry name" value="FA58C_3"/>
    <property type="match status" value="1"/>
</dbReference>
<comment type="caution">
    <text evidence="4">The sequence shown here is derived from an EMBL/GenBank/DDBJ whole genome shotgun (WGS) entry which is preliminary data.</text>
</comment>
<reference evidence="5" key="1">
    <citation type="submission" date="2016-07" db="EMBL/GenBank/DDBJ databases">
        <authorList>
            <person name="Florea S."/>
            <person name="Webb J.S."/>
            <person name="Jaromczyk J."/>
            <person name="Schardl C.L."/>
        </authorList>
    </citation>
    <scope>NUCLEOTIDE SEQUENCE [LARGE SCALE GENOMIC DNA]</scope>
    <source>
        <strain evidence="5">CY1</strain>
    </source>
</reference>
<protein>
    <recommendedName>
        <fullName evidence="3">F5/8 type C domain-containing protein</fullName>
    </recommendedName>
</protein>
<dbReference type="Pfam" id="PF02449">
    <property type="entry name" value="Glyco_hydro_42"/>
    <property type="match status" value="1"/>
</dbReference>
<dbReference type="InterPro" id="IPR035992">
    <property type="entry name" value="Ricin_B-like_lectins"/>
</dbReference>
<dbReference type="GO" id="GO:0004565">
    <property type="term" value="F:beta-galactosidase activity"/>
    <property type="evidence" value="ECO:0007669"/>
    <property type="project" value="InterPro"/>
</dbReference>
<organism evidence="4 5">
    <name type="scientific">Paenibacillus ferrarius</name>
    <dbReference type="NCBI Taxonomy" id="1469647"/>
    <lineage>
        <taxon>Bacteria</taxon>
        <taxon>Bacillati</taxon>
        <taxon>Bacillota</taxon>
        <taxon>Bacilli</taxon>
        <taxon>Bacillales</taxon>
        <taxon>Paenibacillaceae</taxon>
        <taxon>Paenibacillus</taxon>
    </lineage>
</organism>
<evidence type="ECO:0000256" key="2">
    <source>
        <dbReference type="ARBA" id="ARBA00023295"/>
    </source>
</evidence>
<dbReference type="SUPFAM" id="SSF51445">
    <property type="entry name" value="(Trans)glycosidases"/>
    <property type="match status" value="1"/>
</dbReference>
<feature type="domain" description="F5/8 type C" evidence="3">
    <location>
        <begin position="514"/>
        <end position="643"/>
    </location>
</feature>
<dbReference type="EMBL" id="MBTG01000039">
    <property type="protein sequence ID" value="OPH49323.1"/>
    <property type="molecule type" value="Genomic_DNA"/>
</dbReference>
<dbReference type="SUPFAM" id="SSF49785">
    <property type="entry name" value="Galactose-binding domain-like"/>
    <property type="match status" value="1"/>
</dbReference>
<dbReference type="Pfam" id="PF22633">
    <property type="entry name" value="F5_F8_type_C_2"/>
    <property type="match status" value="1"/>
</dbReference>
<dbReference type="AlphaFoldDB" id="A0A1V4HBM9"/>
<dbReference type="Pfam" id="PF14200">
    <property type="entry name" value="RicinB_lectin_2"/>
    <property type="match status" value="1"/>
</dbReference>
<evidence type="ECO:0000313" key="5">
    <source>
        <dbReference type="Proteomes" id="UP000190626"/>
    </source>
</evidence>